<feature type="region of interest" description="Disordered" evidence="1">
    <location>
        <begin position="1221"/>
        <end position="1268"/>
    </location>
</feature>
<keyword evidence="2" id="KW-0548">Nucleotidyltransferase</keyword>
<feature type="compositionally biased region" description="Acidic residues" evidence="1">
    <location>
        <begin position="291"/>
        <end position="341"/>
    </location>
</feature>
<dbReference type="InterPro" id="IPR032567">
    <property type="entry name" value="RTL1-rel"/>
</dbReference>
<feature type="compositionally biased region" description="Low complexity" evidence="1">
    <location>
        <begin position="274"/>
        <end position="285"/>
    </location>
</feature>
<dbReference type="GO" id="GO:0003964">
    <property type="term" value="F:RNA-directed DNA polymerase activity"/>
    <property type="evidence" value="ECO:0007669"/>
    <property type="project" value="UniProtKB-KW"/>
</dbReference>
<organism evidence="2">
    <name type="scientific">Tanacetum cinerariifolium</name>
    <name type="common">Dalmatian daisy</name>
    <name type="synonym">Chrysanthemum cinerariifolium</name>
    <dbReference type="NCBI Taxonomy" id="118510"/>
    <lineage>
        <taxon>Eukaryota</taxon>
        <taxon>Viridiplantae</taxon>
        <taxon>Streptophyta</taxon>
        <taxon>Embryophyta</taxon>
        <taxon>Tracheophyta</taxon>
        <taxon>Spermatophyta</taxon>
        <taxon>Magnoliopsida</taxon>
        <taxon>eudicotyledons</taxon>
        <taxon>Gunneridae</taxon>
        <taxon>Pentapetalae</taxon>
        <taxon>asterids</taxon>
        <taxon>campanulids</taxon>
        <taxon>Asterales</taxon>
        <taxon>Asteraceae</taxon>
        <taxon>Asteroideae</taxon>
        <taxon>Anthemideae</taxon>
        <taxon>Anthemidinae</taxon>
        <taxon>Tanacetum</taxon>
    </lineage>
</organism>
<sequence length="1437" mass="164027">MNPIETQQAALDNALVPSEKRLKSERCNSRIAFKEDLLTFIKKLGYSSKCDMLSTIRTDQMHQPWRTFVAVINKYISGKTIGLNRLRESRAQILLAMYNQMNVDYVALLYEDFMINLHTVHDDTLLDIKDSKAYKTYLDYATREVPPKKERKFKKPASPKLKIVPVSPKEPTQKGKRVKRPAKKAVTASTTGIAIKDTPDKYVSKKKTPAKADRGKGIKLLYDAALLEDAQLKKTLRKSKRETHKLQASGSSEGANFESKVPDELTGKTKDTSKGTGVKTGVSNMSKEDSSDSDDNSWGDSEDESDDVHDEDGNDDDSGNDYDGSNDAEDSQQTNLDDDENPSFTLKDYKEEEQEEEYMHTPEKDKSDDEEKMYEEEDDDTEGPLQSSSISSDFTSKLLNLDDLSPDINSLMNTSTVPLPIIPSSHPTTIPQQQTPDSTTTATYLTMTLPEIPNFASLFHFDQRVSALETKVSEFNQTSQFAKAISSIPGIVDNYLASKLKEEVNVVVRLQSNKLKEEAKAENQEFFNQVDSTIKAIIKEHVKAQVSKIMPRIKKYVTESLGAEVLVRSPINFRRLTYLEEIVVRRDDNVLYKFKEGDLPRLNLCDIEDMILLLVQKKLSNLDVDDLASTAIYVKMGGVTDWYQEPRVMSSPNHHTSIIEDAFSYNFPDYILASLDYVPASLRRTYSRSSNNLFGLVPIASPTLLLFHDDPYMKVMHAYYAKKVTYFTELFPPIKRGRDRSSSSTPTLPQEFEIGESSRKTSLERHEEQIEEILNHLDELSLDRIENMEDNIGGLGKGRVIIQQDFNNLETELQETRAQVVKPQRKQLGQNNKIALARFKINDLEQIIKEIQAPSAASASDAPAMNQAAISNCTEDCKVKFCTEASDKEILSQTEVQKMEDEFYHLTVKGNDLKTYVRRFQELATLCPTIVSDSKKKMEAFIEDLPRSIERNVTASKLQTLEEDINIAQRLMDQGCTLTLLNQPLKIDLMPIKLDSFDVVIGMDWLSKYHAKIICDKKVVRIPINDETLIIRDLPGLPPVRQVEFQIDLIPGAAPVAHAPYRLTPSEMQEPSDQLQELADRELRLDDKLNFVEEPVEVMDREVKQLKQSHIPIVKVRWNSKRGPEFTWERKDQIFKFQLQDLLGHYDNHKLDRSIVRSLYHPHQKVPETDPTEPPPAPLRNKGSDLEVDNLALEGVAPELAPSDFVSQNYETLATLMQEETKKRSSQSLQARLNFDPEYEASSSRHRKERRERDSRRPPVFTRIGKKVAGDKTADLQYLGTHKNNGWRTNVHARLGSRDVHDRLGRRRSLSERPPSSDSEDSRRKRRKRVSSSSSDSSDNEDEETGHWKSRNGYRNQEDEDMSRPWRRQKVNAFTRRISDFSEDKRRRMPANVKTYDGTGDPDDHLKIFESTATIKNWLQPVWCYMFNSTLVGNARN</sequence>
<keyword evidence="2" id="KW-0808">Transferase</keyword>
<feature type="compositionally biased region" description="Acidic residues" evidence="1">
    <location>
        <begin position="370"/>
        <end position="382"/>
    </location>
</feature>
<dbReference type="Pfam" id="PF08284">
    <property type="entry name" value="RVP_2"/>
    <property type="match status" value="1"/>
</dbReference>
<keyword evidence="2" id="KW-0695">RNA-directed DNA polymerase</keyword>
<feature type="compositionally biased region" description="Basic and acidic residues" evidence="1">
    <location>
        <begin position="260"/>
        <end position="273"/>
    </location>
</feature>
<feature type="region of interest" description="Disordered" evidence="1">
    <location>
        <begin position="237"/>
        <end position="391"/>
    </location>
</feature>
<reference evidence="2" key="1">
    <citation type="journal article" date="2019" name="Sci. Rep.">
        <title>Draft genome of Tanacetum cinerariifolium, the natural source of mosquito coil.</title>
        <authorList>
            <person name="Yamashiro T."/>
            <person name="Shiraishi A."/>
            <person name="Satake H."/>
            <person name="Nakayama K."/>
        </authorList>
    </citation>
    <scope>NUCLEOTIDE SEQUENCE</scope>
</reference>
<evidence type="ECO:0000313" key="2">
    <source>
        <dbReference type="EMBL" id="GEV64692.1"/>
    </source>
</evidence>
<dbReference type="PANTHER" id="PTHR15503">
    <property type="entry name" value="LDOC1 RELATED"/>
    <property type="match status" value="1"/>
</dbReference>
<feature type="compositionally biased region" description="Basic residues" evidence="1">
    <location>
        <begin position="174"/>
        <end position="183"/>
    </location>
</feature>
<dbReference type="Gene3D" id="2.40.70.10">
    <property type="entry name" value="Acid Proteases"/>
    <property type="match status" value="1"/>
</dbReference>
<gene>
    <name evidence="2" type="ORF">Tci_136669</name>
</gene>
<dbReference type="InterPro" id="IPR021109">
    <property type="entry name" value="Peptidase_aspartic_dom_sf"/>
</dbReference>
<name>A0A699GRD1_TANCI</name>
<dbReference type="PANTHER" id="PTHR15503:SF45">
    <property type="entry name" value="RNA-DIRECTED DNA POLYMERASE HOMOLOG"/>
    <property type="match status" value="1"/>
</dbReference>
<evidence type="ECO:0000256" key="1">
    <source>
        <dbReference type="SAM" id="MobiDB-lite"/>
    </source>
</evidence>
<feature type="region of interest" description="Disordered" evidence="1">
    <location>
        <begin position="1161"/>
        <end position="1184"/>
    </location>
</feature>
<proteinExistence type="predicted"/>
<dbReference type="EMBL" id="BKCJ010029789">
    <property type="protein sequence ID" value="GEV64692.1"/>
    <property type="molecule type" value="Genomic_DNA"/>
</dbReference>
<accession>A0A699GRD1</accession>
<feature type="compositionally biased region" description="Basic and acidic residues" evidence="1">
    <location>
        <begin position="357"/>
        <end position="369"/>
    </location>
</feature>
<feature type="region of interest" description="Disordered" evidence="1">
    <location>
        <begin position="737"/>
        <end position="764"/>
    </location>
</feature>
<feature type="region of interest" description="Disordered" evidence="1">
    <location>
        <begin position="162"/>
        <end position="189"/>
    </location>
</feature>
<comment type="caution">
    <text evidence="2">The sequence shown here is derived from an EMBL/GenBank/DDBJ whole genome shotgun (WGS) entry which is preliminary data.</text>
</comment>
<feature type="region of interest" description="Disordered" evidence="1">
    <location>
        <begin position="1289"/>
        <end position="1366"/>
    </location>
</feature>
<protein>
    <submittedName>
        <fullName evidence="2">Reverse transcriptase domain-containing protein</fullName>
    </submittedName>
</protein>